<evidence type="ECO:0000256" key="3">
    <source>
        <dbReference type="ARBA" id="ARBA00022884"/>
    </source>
</evidence>
<evidence type="ECO:0000256" key="1">
    <source>
        <dbReference type="ARBA" id="ARBA00004123"/>
    </source>
</evidence>
<dbReference type="GO" id="GO:0003723">
    <property type="term" value="F:RNA binding"/>
    <property type="evidence" value="ECO:0007669"/>
    <property type="project" value="UniProtKB-UniRule"/>
</dbReference>
<feature type="compositionally biased region" description="Basic and acidic residues" evidence="12">
    <location>
        <begin position="102"/>
        <end position="127"/>
    </location>
</feature>
<dbReference type="SMART" id="SM00360">
    <property type="entry name" value="RRM"/>
    <property type="match status" value="1"/>
</dbReference>
<dbReference type="SUPFAM" id="SSF54928">
    <property type="entry name" value="RNA-binding domain, RBD"/>
    <property type="match status" value="1"/>
</dbReference>
<dbReference type="Gene3D" id="1.10.720.30">
    <property type="entry name" value="SAP domain"/>
    <property type="match status" value="1"/>
</dbReference>
<keyword evidence="15" id="KW-1185">Reference proteome</keyword>
<feature type="compositionally biased region" description="Basic and acidic residues" evidence="12">
    <location>
        <begin position="693"/>
        <end position="703"/>
    </location>
</feature>
<feature type="compositionally biased region" description="Basic and acidic residues" evidence="12">
    <location>
        <begin position="278"/>
        <end position="294"/>
    </location>
</feature>
<dbReference type="InterPro" id="IPR051738">
    <property type="entry name" value="SAF_Modulators"/>
</dbReference>
<proteinExistence type="predicted"/>
<dbReference type="InterPro" id="IPR036361">
    <property type="entry name" value="SAP_dom_sf"/>
</dbReference>
<dbReference type="InterPro" id="IPR012677">
    <property type="entry name" value="Nucleotide-bd_a/b_plait_sf"/>
</dbReference>
<reference evidence="16" key="1">
    <citation type="submission" date="2025-08" db="UniProtKB">
        <authorList>
            <consortium name="RefSeq"/>
        </authorList>
    </citation>
    <scope>IDENTIFICATION</scope>
    <source>
        <tissue evidence="16">Epidermis and Blubber</tissue>
    </source>
</reference>
<evidence type="ECO:0000259" key="14">
    <source>
        <dbReference type="PROSITE" id="PS50800"/>
    </source>
</evidence>
<feature type="compositionally biased region" description="Basic and acidic residues" evidence="12">
    <location>
        <begin position="214"/>
        <end position="263"/>
    </location>
</feature>
<feature type="region of interest" description="Disordered" evidence="12">
    <location>
        <begin position="56"/>
        <end position="311"/>
    </location>
</feature>
<name>A0A8B8WY11_BALMU</name>
<keyword evidence="3 11" id="KW-0694">RNA-binding</keyword>
<feature type="region of interest" description="Disordered" evidence="12">
    <location>
        <begin position="380"/>
        <end position="525"/>
    </location>
</feature>
<feature type="domain" description="RRM" evidence="13">
    <location>
        <begin position="308"/>
        <end position="386"/>
    </location>
</feature>
<protein>
    <recommendedName>
        <fullName evidence="9">SAFB-like transcription modulator</fullName>
    </recommendedName>
    <alternativeName>
        <fullName evidence="10">Modulator of estrogen-induced transcription</fullName>
    </alternativeName>
</protein>
<evidence type="ECO:0000259" key="13">
    <source>
        <dbReference type="PROSITE" id="PS50102"/>
    </source>
</evidence>
<evidence type="ECO:0000256" key="5">
    <source>
        <dbReference type="ARBA" id="ARBA00023054"/>
    </source>
</evidence>
<keyword evidence="2" id="KW-0678">Repressor</keyword>
<dbReference type="GO" id="GO:0006357">
    <property type="term" value="P:regulation of transcription by RNA polymerase II"/>
    <property type="evidence" value="ECO:0007669"/>
    <property type="project" value="TreeGrafter"/>
</dbReference>
<feature type="compositionally biased region" description="Polar residues" evidence="12">
    <location>
        <begin position="919"/>
        <end position="940"/>
    </location>
</feature>
<dbReference type="InterPro" id="IPR000504">
    <property type="entry name" value="RRM_dom"/>
</dbReference>
<evidence type="ECO:0000256" key="12">
    <source>
        <dbReference type="SAM" id="MobiDB-lite"/>
    </source>
</evidence>
<organism evidence="15 16">
    <name type="scientific">Balaenoptera musculus</name>
    <name type="common">Blue whale</name>
    <dbReference type="NCBI Taxonomy" id="9771"/>
    <lineage>
        <taxon>Eukaryota</taxon>
        <taxon>Metazoa</taxon>
        <taxon>Chordata</taxon>
        <taxon>Craniata</taxon>
        <taxon>Vertebrata</taxon>
        <taxon>Euteleostomi</taxon>
        <taxon>Mammalia</taxon>
        <taxon>Eutheria</taxon>
        <taxon>Laurasiatheria</taxon>
        <taxon>Artiodactyla</taxon>
        <taxon>Whippomorpha</taxon>
        <taxon>Cetacea</taxon>
        <taxon>Mysticeti</taxon>
        <taxon>Balaenopteridae</taxon>
        <taxon>Balaenoptera</taxon>
    </lineage>
</organism>
<evidence type="ECO:0000256" key="10">
    <source>
        <dbReference type="ARBA" id="ARBA00077459"/>
    </source>
</evidence>
<dbReference type="Pfam" id="PF02037">
    <property type="entry name" value="SAP"/>
    <property type="match status" value="1"/>
</dbReference>
<evidence type="ECO:0000256" key="9">
    <source>
        <dbReference type="ARBA" id="ARBA00071318"/>
    </source>
</evidence>
<feature type="compositionally biased region" description="Basic and acidic residues" evidence="12">
    <location>
        <begin position="382"/>
        <end position="453"/>
    </location>
</feature>
<dbReference type="GO" id="GO:0043565">
    <property type="term" value="F:sequence-specific DNA binding"/>
    <property type="evidence" value="ECO:0007669"/>
    <property type="project" value="TreeGrafter"/>
</dbReference>
<dbReference type="Pfam" id="PF00076">
    <property type="entry name" value="RRM_1"/>
    <property type="match status" value="1"/>
</dbReference>
<feature type="compositionally biased region" description="Low complexity" evidence="12">
    <location>
        <begin position="704"/>
        <end position="713"/>
    </location>
</feature>
<dbReference type="GeneID" id="118891221"/>
<evidence type="ECO:0000256" key="6">
    <source>
        <dbReference type="ARBA" id="ARBA00023163"/>
    </source>
</evidence>
<dbReference type="CDD" id="cd12678">
    <property type="entry name" value="RRM_SLTM"/>
    <property type="match status" value="1"/>
</dbReference>
<dbReference type="GO" id="GO:0050684">
    <property type="term" value="P:regulation of mRNA processing"/>
    <property type="evidence" value="ECO:0007669"/>
    <property type="project" value="TreeGrafter"/>
</dbReference>
<dbReference type="GO" id="GO:0005634">
    <property type="term" value="C:nucleus"/>
    <property type="evidence" value="ECO:0007669"/>
    <property type="project" value="UniProtKB-SubCell"/>
</dbReference>
<accession>A0A8B8WY11</accession>
<dbReference type="PROSITE" id="PS50800">
    <property type="entry name" value="SAP"/>
    <property type="match status" value="1"/>
</dbReference>
<sequence length="958" mass="109098">MAAATGAVAASAASGQAEGKKITDLRVIDLKSELKRRNLDITGVKTVLVSRLKQAIEEEGGDPDNIELTVSTDTPNKKPTKGKGKKQEADELSGDASVEDDAFVKDCELEHQEAHEQDGNDELKDSEESGENEDENVHSKELLSAEENKRAHELIEAEAIEDIEKEDIESQEIEAQEGEDDTFLTAQDGEEEENEKDSEASKPKDGQDVIAQSPEKESKDYEMNANHKDGKKEDCVKGDPVEKEARESSKKAESGDKEKDTLKKGPSSTGASGQAKSSSKESKDSKTSSKDDKGSTSSTSGSSGSSTKNIWVSGLSSNTKAADLKNLFGKYGKVLSAKVVTNARSPGAKCYGIVTMSSSTEVSRCIAHLHRTELHGQLISVEKVKGDPSKKELKKENDEKSSSRSSGDKKNMSDRSSKTQASVKKEEKRSSEKPEKKESKDTKKIEGKDEKNDNGSSGQTSESIKKSEEKKRISSKSPGHMVILDQTKGDHCRPSRRGRYEKIHGRSKEKERASLDKKRDKDYRRKDILPFEKMKEQRLREHLVRFERLRRAMELRRRREIAERERRERERIRIIREREERERLQRERERLEIERQKLERERMERERLERERIRIEQERRKEAERIAREREELRRQQQQLRYEQEKRNSLKRPRDVDHRRDDPYWSENKKLSLDTDARFGHGSDYSRQQNRFNDFDHRERGRFPESSSIQSSSFERRERFVGQSEGKKTRPSARREDPGFERYPKNFSDSRRNEPPPPRNELRETDRREVRGERDERRTVIIHDRPDIAHPRHPREGGPNPSRPTSWKSEGGMSADKREARVERPERSGREVSGHSVRGAPPGNRSNASGYGNREGDRGVITDRGSGAQHYPEERHVVDRHGRDTSGPRKEWHGPPSQGPSYHDARRMGDGRTGAGMITQHTSNASPINRIVQISGNSMPRGSGSGFKPFKGGPPRRF</sequence>
<dbReference type="SMART" id="SM00513">
    <property type="entry name" value="SAP"/>
    <property type="match status" value="1"/>
</dbReference>
<comment type="function">
    <text evidence="8">When overexpressed, acts as a general inhibitor of transcription that eventually leads to apoptosis.</text>
</comment>
<dbReference type="CTD" id="79811"/>
<keyword evidence="6" id="KW-0804">Transcription</keyword>
<dbReference type="Proteomes" id="UP000694857">
    <property type="component" value="Chromosome 2"/>
</dbReference>
<feature type="region of interest" description="Disordered" evidence="12">
    <location>
        <begin position="637"/>
        <end position="958"/>
    </location>
</feature>
<evidence type="ECO:0000256" key="11">
    <source>
        <dbReference type="PROSITE-ProRule" id="PRU00176"/>
    </source>
</evidence>
<evidence type="ECO:0000256" key="2">
    <source>
        <dbReference type="ARBA" id="ARBA00022491"/>
    </source>
</evidence>
<feature type="compositionally biased region" description="Basic and acidic residues" evidence="12">
    <location>
        <begin position="714"/>
        <end position="796"/>
    </location>
</feature>
<dbReference type="PANTHER" id="PTHR15683">
    <property type="entry name" value="SCAFFOLD ATTACHMENT FACTOR B-RELATED"/>
    <property type="match status" value="1"/>
</dbReference>
<dbReference type="RefSeq" id="XP_036700820.1">
    <property type="nucleotide sequence ID" value="XM_036844925.1"/>
</dbReference>
<keyword evidence="5" id="KW-0175">Coiled coil</keyword>
<evidence type="ECO:0000313" key="16">
    <source>
        <dbReference type="RefSeq" id="XP_036700820.1"/>
    </source>
</evidence>
<feature type="compositionally biased region" description="Basic and acidic residues" evidence="12">
    <location>
        <begin position="642"/>
        <end position="681"/>
    </location>
</feature>
<feature type="compositionally biased region" description="Low complexity" evidence="12">
    <location>
        <begin position="295"/>
        <end position="308"/>
    </location>
</feature>
<dbReference type="AlphaFoldDB" id="A0A8B8WY11"/>
<dbReference type="InterPro" id="IPR035979">
    <property type="entry name" value="RBD_domain_sf"/>
</dbReference>
<dbReference type="PROSITE" id="PS50102">
    <property type="entry name" value="RRM"/>
    <property type="match status" value="1"/>
</dbReference>
<dbReference type="Gene3D" id="3.30.70.330">
    <property type="match status" value="1"/>
</dbReference>
<feature type="compositionally biased region" description="Acidic residues" evidence="12">
    <location>
        <begin position="90"/>
        <end position="101"/>
    </location>
</feature>
<dbReference type="InterPro" id="IPR003034">
    <property type="entry name" value="SAP_dom"/>
</dbReference>
<evidence type="ECO:0000256" key="4">
    <source>
        <dbReference type="ARBA" id="ARBA00023015"/>
    </source>
</evidence>
<dbReference type="SUPFAM" id="SSF68906">
    <property type="entry name" value="SAP domain"/>
    <property type="match status" value="1"/>
</dbReference>
<feature type="compositionally biased region" description="Acidic residues" evidence="12">
    <location>
        <begin position="156"/>
        <end position="196"/>
    </location>
</feature>
<feature type="compositionally biased region" description="Basic and acidic residues" evidence="12">
    <location>
        <begin position="487"/>
        <end position="525"/>
    </location>
</feature>
<feature type="compositionally biased region" description="Basic and acidic residues" evidence="12">
    <location>
        <begin position="197"/>
        <end position="207"/>
    </location>
</feature>
<feature type="compositionally biased region" description="Basic and acidic residues" evidence="12">
    <location>
        <begin position="871"/>
        <end position="893"/>
    </location>
</feature>
<feature type="compositionally biased region" description="Polar residues" evidence="12">
    <location>
        <begin position="266"/>
        <end position="275"/>
    </location>
</feature>
<gene>
    <name evidence="16" type="primary">SLTM</name>
</gene>
<feature type="compositionally biased region" description="Low complexity" evidence="12">
    <location>
        <begin position="946"/>
        <end position="958"/>
    </location>
</feature>
<feature type="compositionally biased region" description="Basic and acidic residues" evidence="12">
    <location>
        <begin position="815"/>
        <end position="833"/>
    </location>
</feature>
<feature type="compositionally biased region" description="Basic and acidic residues" evidence="12">
    <location>
        <begin position="463"/>
        <end position="472"/>
    </location>
</feature>
<keyword evidence="4" id="KW-0805">Transcription regulation</keyword>
<feature type="domain" description="SAP" evidence="14">
    <location>
        <begin position="22"/>
        <end position="56"/>
    </location>
</feature>
<evidence type="ECO:0000313" key="15">
    <source>
        <dbReference type="Proteomes" id="UP000694857"/>
    </source>
</evidence>
<comment type="subcellular location">
    <subcellularLocation>
        <location evidence="1">Nucleus</location>
    </subcellularLocation>
</comment>
<dbReference type="FunFam" id="1.10.720.30:FF:000010">
    <property type="entry name" value="SAFB-like transcription modulator isoform X2"/>
    <property type="match status" value="1"/>
</dbReference>
<dbReference type="FunFam" id="3.30.70.330:FF:000238">
    <property type="entry name" value="SAFB-like transcription modulator isoform X2"/>
    <property type="match status" value="1"/>
</dbReference>
<dbReference type="PANTHER" id="PTHR15683:SF5">
    <property type="entry name" value="SAFB-LIKE TRANSCRIPTION MODULATOR"/>
    <property type="match status" value="1"/>
</dbReference>
<evidence type="ECO:0000256" key="8">
    <source>
        <dbReference type="ARBA" id="ARBA00056159"/>
    </source>
</evidence>
<feature type="compositionally biased region" description="Basic and acidic residues" evidence="12">
    <location>
        <begin position="135"/>
        <end position="155"/>
    </location>
</feature>
<evidence type="ECO:0000256" key="7">
    <source>
        <dbReference type="ARBA" id="ARBA00023242"/>
    </source>
</evidence>
<keyword evidence="7" id="KW-0539">Nucleus</keyword>